<feature type="transmembrane region" description="Helical" evidence="1">
    <location>
        <begin position="7"/>
        <end position="27"/>
    </location>
</feature>
<comment type="caution">
    <text evidence="2">The sequence shown here is derived from an EMBL/GenBank/DDBJ whole genome shotgun (WGS) entry which is preliminary data.</text>
</comment>
<evidence type="ECO:0000313" key="3">
    <source>
        <dbReference type="Proteomes" id="UP001156641"/>
    </source>
</evidence>
<dbReference type="RefSeq" id="WP_284258375.1">
    <property type="nucleotide sequence ID" value="NZ_BSOS01000067.1"/>
</dbReference>
<accession>A0ABQ6A8J7</accession>
<keyword evidence="3" id="KW-1185">Reference proteome</keyword>
<evidence type="ECO:0000313" key="2">
    <source>
        <dbReference type="EMBL" id="GLR67635.1"/>
    </source>
</evidence>
<evidence type="ECO:0008006" key="4">
    <source>
        <dbReference type="Google" id="ProtNLM"/>
    </source>
</evidence>
<dbReference type="Proteomes" id="UP001156641">
    <property type="component" value="Unassembled WGS sequence"/>
</dbReference>
<keyword evidence="1" id="KW-1133">Transmembrane helix</keyword>
<protein>
    <recommendedName>
        <fullName evidence="4">DUF4131 domain-containing protein</fullName>
    </recommendedName>
</protein>
<reference evidence="3" key="1">
    <citation type="journal article" date="2019" name="Int. J. Syst. Evol. Microbiol.">
        <title>The Global Catalogue of Microorganisms (GCM) 10K type strain sequencing project: providing services to taxonomists for standard genome sequencing and annotation.</title>
        <authorList>
            <consortium name="The Broad Institute Genomics Platform"/>
            <consortium name="The Broad Institute Genome Sequencing Center for Infectious Disease"/>
            <person name="Wu L."/>
            <person name="Ma J."/>
        </authorList>
    </citation>
    <scope>NUCLEOTIDE SEQUENCE [LARGE SCALE GENOMIC DNA]</scope>
    <source>
        <strain evidence="3">NBRC 112502</strain>
    </source>
</reference>
<gene>
    <name evidence="2" type="ORF">GCM10010909_23160</name>
</gene>
<organism evidence="2 3">
    <name type="scientific">Acidocella aquatica</name>
    <dbReference type="NCBI Taxonomy" id="1922313"/>
    <lineage>
        <taxon>Bacteria</taxon>
        <taxon>Pseudomonadati</taxon>
        <taxon>Pseudomonadota</taxon>
        <taxon>Alphaproteobacteria</taxon>
        <taxon>Acetobacterales</taxon>
        <taxon>Acidocellaceae</taxon>
        <taxon>Acidocella</taxon>
    </lineage>
</organism>
<dbReference type="EMBL" id="BSOS01000067">
    <property type="protein sequence ID" value="GLR67635.1"/>
    <property type="molecule type" value="Genomic_DNA"/>
</dbReference>
<sequence length="239" mass="26932">MSNRNPFISLSTEGVVGLFFSLLTYLIPLTWPWHVFCVLLTCAIGVDVVRRMPLKNNLRVVFQVLIVAAVIGLNFEPIYSKIFPSAPVPSIGSLEYVSATIKFVRKLSTGDDYVQMQVQLKNENPYLIQYSATLSGSANGKTPQQKQVVLKGYVAANSRIFLIYNDIYNVKLNGNGEFMPAFVGILKYNVKYRSVMETDFVRSTGKTLRFISPFGSAEIYKPMNEIFPIVVRFDSEIEK</sequence>
<keyword evidence="1" id="KW-0472">Membrane</keyword>
<keyword evidence="1" id="KW-0812">Transmembrane</keyword>
<proteinExistence type="predicted"/>
<feature type="transmembrane region" description="Helical" evidence="1">
    <location>
        <begin position="61"/>
        <end position="79"/>
    </location>
</feature>
<name>A0ABQ6A8J7_9PROT</name>
<evidence type="ECO:0000256" key="1">
    <source>
        <dbReference type="SAM" id="Phobius"/>
    </source>
</evidence>